<feature type="transmembrane region" description="Helical" evidence="1">
    <location>
        <begin position="12"/>
        <end position="34"/>
    </location>
</feature>
<evidence type="ECO:0000256" key="1">
    <source>
        <dbReference type="SAM" id="Phobius"/>
    </source>
</evidence>
<accession>A0ABT2LU75</accession>
<dbReference type="Pfam" id="PF13472">
    <property type="entry name" value="Lipase_GDSL_2"/>
    <property type="match status" value="1"/>
</dbReference>
<keyword evidence="4" id="KW-1185">Reference proteome</keyword>
<name>A0ABT2LU75_9HYPH</name>
<sequence>MPGKEEREGGKRLALAACTTVALYFLASTLYALVNLDAFASAKPQFLRYVLAPALVGASFLVIGLLAKPRWSRPIGIYGLSLLIGLFLFEGFLTIRQLSVHFASLGRLDQHQRAILAHEEDFVRGFTLRRLNLLAGVEDLPESMLAGFPGSTTLLCSPPGQAITYKADRYGFNNPNTVYEAPVDLMLLGDSFVEGFCLKSGEDLASRLRQRGPNTVSMGIRGNGPLIELATVGRYGPLLKPAHVVMAFFEGNDWENLERSLNEPWLRAALRANARFGSPEGAAQTVDKARSVMEQINKDDVTMADLVARRSFLRNFAALQMTGTSLGLLYPKISVEIPEFQQALRRARELTESWGGCFSLLYIPRVDRFVGVFPSDAGFDQLLDLVLDAAAAERVPVIDLNTAFHRQPQPARMYAPDAHFSREGTVLAAETILRSLATHRSSSGERCARLTIGETAKSAARSPEKYTRPGSGG</sequence>
<feature type="domain" description="SGNH hydrolase-type esterase" evidence="2">
    <location>
        <begin position="187"/>
        <end position="424"/>
    </location>
</feature>
<gene>
    <name evidence="3" type="ORF">N5A92_18005</name>
</gene>
<keyword evidence="1" id="KW-0812">Transmembrane</keyword>
<dbReference type="SUPFAM" id="SSF52266">
    <property type="entry name" value="SGNH hydrolase"/>
    <property type="match status" value="1"/>
</dbReference>
<keyword evidence="1" id="KW-0472">Membrane</keyword>
<dbReference type="RefSeq" id="WP_260905170.1">
    <property type="nucleotide sequence ID" value="NZ_JAOCZP010000005.1"/>
</dbReference>
<organism evidence="3 4">
    <name type="scientific">Chelativorans salis</name>
    <dbReference type="NCBI Taxonomy" id="2978478"/>
    <lineage>
        <taxon>Bacteria</taxon>
        <taxon>Pseudomonadati</taxon>
        <taxon>Pseudomonadota</taxon>
        <taxon>Alphaproteobacteria</taxon>
        <taxon>Hyphomicrobiales</taxon>
        <taxon>Phyllobacteriaceae</taxon>
        <taxon>Chelativorans</taxon>
    </lineage>
</organism>
<feature type="transmembrane region" description="Helical" evidence="1">
    <location>
        <begin position="46"/>
        <end position="66"/>
    </location>
</feature>
<evidence type="ECO:0000259" key="2">
    <source>
        <dbReference type="Pfam" id="PF13472"/>
    </source>
</evidence>
<dbReference type="InterPro" id="IPR013830">
    <property type="entry name" value="SGNH_hydro"/>
</dbReference>
<evidence type="ECO:0000313" key="4">
    <source>
        <dbReference type="Proteomes" id="UP001320831"/>
    </source>
</evidence>
<proteinExistence type="predicted"/>
<keyword evidence="1" id="KW-1133">Transmembrane helix</keyword>
<feature type="transmembrane region" description="Helical" evidence="1">
    <location>
        <begin position="75"/>
        <end position="95"/>
    </location>
</feature>
<dbReference type="EMBL" id="JAOCZP010000005">
    <property type="protein sequence ID" value="MCT7376923.1"/>
    <property type="molecule type" value="Genomic_DNA"/>
</dbReference>
<evidence type="ECO:0000313" key="3">
    <source>
        <dbReference type="EMBL" id="MCT7376923.1"/>
    </source>
</evidence>
<reference evidence="3 4" key="1">
    <citation type="submission" date="2022-09" db="EMBL/GenBank/DDBJ databases">
        <title>Chelativorans salina sp. nov., a novel slightly halophilic bacterium isolated from a saline lake sediment enrichment.</title>
        <authorList>
            <person name="Gao L."/>
            <person name="Fang B.-Z."/>
            <person name="Li W.-J."/>
        </authorList>
    </citation>
    <scope>NUCLEOTIDE SEQUENCE [LARGE SCALE GENOMIC DNA]</scope>
    <source>
        <strain evidence="3 4">EGI FJ00035</strain>
    </source>
</reference>
<comment type="caution">
    <text evidence="3">The sequence shown here is derived from an EMBL/GenBank/DDBJ whole genome shotgun (WGS) entry which is preliminary data.</text>
</comment>
<dbReference type="Proteomes" id="UP001320831">
    <property type="component" value="Unassembled WGS sequence"/>
</dbReference>
<dbReference type="Gene3D" id="3.40.50.1110">
    <property type="entry name" value="SGNH hydrolase"/>
    <property type="match status" value="1"/>
</dbReference>
<protein>
    <submittedName>
        <fullName evidence="3">GDSL-type esterase/lipase family protein</fullName>
    </submittedName>
</protein>
<dbReference type="InterPro" id="IPR036514">
    <property type="entry name" value="SGNH_hydro_sf"/>
</dbReference>